<organism evidence="1">
    <name type="scientific">viral metagenome</name>
    <dbReference type="NCBI Taxonomy" id="1070528"/>
    <lineage>
        <taxon>unclassified sequences</taxon>
        <taxon>metagenomes</taxon>
        <taxon>organismal metagenomes</taxon>
    </lineage>
</organism>
<proteinExistence type="predicted"/>
<name>A0A6C0CBZ7_9ZZZZ</name>
<dbReference type="EMBL" id="MN739369">
    <property type="protein sequence ID" value="QHT01350.1"/>
    <property type="molecule type" value="Genomic_DNA"/>
</dbReference>
<dbReference type="AlphaFoldDB" id="A0A6C0CBZ7"/>
<sequence>MRKLCTTFSKVLRYYTTTHEHIIDFKHGVIFYYFPDRQIPKRYPKFTKTQITYDACTDNCDMLMITNNSIKVCKIEHPNIYLECYYRYNRNEILQTIKNISNGECVFYSKFGNLYYLLWKKYYFITDCIDIWLMITHFVKYSKDILGIIMHFMVSTFANNETNNPHLWEPFTPHIDTFRYSV</sequence>
<reference evidence="1" key="1">
    <citation type="journal article" date="2020" name="Nature">
        <title>Giant virus diversity and host interactions through global metagenomics.</title>
        <authorList>
            <person name="Schulz F."/>
            <person name="Roux S."/>
            <person name="Paez-Espino D."/>
            <person name="Jungbluth S."/>
            <person name="Walsh D.A."/>
            <person name="Denef V.J."/>
            <person name="McMahon K.D."/>
            <person name="Konstantinidis K.T."/>
            <person name="Eloe-Fadrosh E.A."/>
            <person name="Kyrpides N.C."/>
            <person name="Woyke T."/>
        </authorList>
    </citation>
    <scope>NUCLEOTIDE SEQUENCE</scope>
    <source>
        <strain evidence="1">GVMAG-M-3300020192-26</strain>
    </source>
</reference>
<protein>
    <submittedName>
        <fullName evidence="1">Uncharacterized protein</fullName>
    </submittedName>
</protein>
<accession>A0A6C0CBZ7</accession>
<evidence type="ECO:0000313" key="1">
    <source>
        <dbReference type="EMBL" id="QHT01350.1"/>
    </source>
</evidence>